<dbReference type="AlphaFoldDB" id="A0A1H2YHI8"/>
<organism evidence="2 3">
    <name type="scientific">Albimonas donghaensis</name>
    <dbReference type="NCBI Taxonomy" id="356660"/>
    <lineage>
        <taxon>Bacteria</taxon>
        <taxon>Pseudomonadati</taxon>
        <taxon>Pseudomonadota</taxon>
        <taxon>Alphaproteobacteria</taxon>
        <taxon>Rhodobacterales</taxon>
        <taxon>Paracoccaceae</taxon>
        <taxon>Albimonas</taxon>
    </lineage>
</organism>
<evidence type="ECO:0000256" key="1">
    <source>
        <dbReference type="SAM" id="SignalP"/>
    </source>
</evidence>
<dbReference type="STRING" id="356660.SAMN05444336_103130"/>
<dbReference type="OrthoDB" id="573055at2"/>
<accession>A0A1H2YHI8</accession>
<protein>
    <submittedName>
        <fullName evidence="2">Uncharacterized protein</fullName>
    </submittedName>
</protein>
<name>A0A1H2YHI8_9RHOB</name>
<gene>
    <name evidence="2" type="ORF">SAMN05444336_103130</name>
</gene>
<dbReference type="RefSeq" id="WP_092681314.1">
    <property type="nucleotide sequence ID" value="NZ_FNMZ01000003.1"/>
</dbReference>
<dbReference type="EMBL" id="FNMZ01000003">
    <property type="protein sequence ID" value="SDX04540.1"/>
    <property type="molecule type" value="Genomic_DNA"/>
</dbReference>
<evidence type="ECO:0000313" key="2">
    <source>
        <dbReference type="EMBL" id="SDX04540.1"/>
    </source>
</evidence>
<reference evidence="2 3" key="1">
    <citation type="submission" date="2016-10" db="EMBL/GenBank/DDBJ databases">
        <authorList>
            <person name="de Groot N.N."/>
        </authorList>
    </citation>
    <scope>NUCLEOTIDE SEQUENCE [LARGE SCALE GENOMIC DNA]</scope>
    <source>
        <strain evidence="2 3">DSM 17890</strain>
    </source>
</reference>
<sequence length="130" mass="13636">MRPALTALALPAALAALLVALPAPPAAAAEAKVVGAEARPEGGGTWRFSATVAHPDTGWDHYADAWRVESPEGETLGVRELLHPHVDEQPFTRSLGGVVVPEGTEAVRLRARDSLDGWAETAFDLALPAD</sequence>
<proteinExistence type="predicted"/>
<keyword evidence="3" id="KW-1185">Reference proteome</keyword>
<keyword evidence="1" id="KW-0732">Signal</keyword>
<evidence type="ECO:0000313" key="3">
    <source>
        <dbReference type="Proteomes" id="UP000199118"/>
    </source>
</evidence>
<feature type="chain" id="PRO_5011770855" evidence="1">
    <location>
        <begin position="29"/>
        <end position="130"/>
    </location>
</feature>
<dbReference type="Proteomes" id="UP000199118">
    <property type="component" value="Unassembled WGS sequence"/>
</dbReference>
<feature type="signal peptide" evidence="1">
    <location>
        <begin position="1"/>
        <end position="28"/>
    </location>
</feature>